<dbReference type="PANTHER" id="PTHR34311:SF10">
    <property type="entry name" value="NEMATODE SPECIFIC PEPTIDE FAMILY-RELATED"/>
    <property type="match status" value="1"/>
</dbReference>
<protein>
    <submittedName>
        <fullName evidence="3">ShKT domain-containing protein</fullName>
    </submittedName>
</protein>
<dbReference type="WBParaSite" id="SVE_0144700.1">
    <property type="protein sequence ID" value="SVE_0144700.1"/>
    <property type="gene ID" value="SVE_0144700"/>
</dbReference>
<keyword evidence="2" id="KW-1185">Reference proteome</keyword>
<feature type="chain" id="PRO_5005329122" evidence="1">
    <location>
        <begin position="19"/>
        <end position="227"/>
    </location>
</feature>
<organism evidence="2 3">
    <name type="scientific">Strongyloides venezuelensis</name>
    <name type="common">Threadworm</name>
    <dbReference type="NCBI Taxonomy" id="75913"/>
    <lineage>
        <taxon>Eukaryota</taxon>
        <taxon>Metazoa</taxon>
        <taxon>Ecdysozoa</taxon>
        <taxon>Nematoda</taxon>
        <taxon>Chromadorea</taxon>
        <taxon>Rhabditida</taxon>
        <taxon>Tylenchina</taxon>
        <taxon>Panagrolaimomorpha</taxon>
        <taxon>Strongyloidoidea</taxon>
        <taxon>Strongyloididae</taxon>
        <taxon>Strongyloides</taxon>
    </lineage>
</organism>
<keyword evidence="1" id="KW-0732">Signal</keyword>
<dbReference type="STRING" id="75913.A0A0K0EY40"/>
<proteinExistence type="predicted"/>
<reference evidence="2" key="1">
    <citation type="submission" date="2014-07" db="EMBL/GenBank/DDBJ databases">
        <authorList>
            <person name="Martin A.A"/>
            <person name="De Silva N."/>
        </authorList>
    </citation>
    <scope>NUCLEOTIDE SEQUENCE</scope>
</reference>
<dbReference type="Proteomes" id="UP000035680">
    <property type="component" value="Unassembled WGS sequence"/>
</dbReference>
<evidence type="ECO:0000313" key="2">
    <source>
        <dbReference type="Proteomes" id="UP000035680"/>
    </source>
</evidence>
<evidence type="ECO:0000313" key="3">
    <source>
        <dbReference type="WBParaSite" id="SVE_0144700.1"/>
    </source>
</evidence>
<evidence type="ECO:0000256" key="1">
    <source>
        <dbReference type="SAM" id="SignalP"/>
    </source>
</evidence>
<feature type="signal peptide" evidence="1">
    <location>
        <begin position="1"/>
        <end position="18"/>
    </location>
</feature>
<name>A0A0K0EY40_STRVS</name>
<dbReference type="AlphaFoldDB" id="A0A0K0EY40"/>
<sequence length="227" mass="25591">MLFVPFFATIILATGSLAINDLADPSKCKTSVLSQCLATFDRALNITILYPWNDASAFRDIVESYYEIQSTSGLRKVCKAFRELRGCMGTNYTSCINPAYFAVYADVGLSNAYNFVKVFNQLHFVCGGGFPSYISNDQCMTQTWSANRRHLRDCRFKFELQSINNPEDACYYGGEMIQCYEAYFNAGCNYQRADAAWWACEYARGDIFTRYPHCSISCGYANLAIGS</sequence>
<accession>A0A0K0EY40</accession>
<reference evidence="3" key="2">
    <citation type="submission" date="2015-08" db="UniProtKB">
        <authorList>
            <consortium name="WormBaseParasite"/>
        </authorList>
    </citation>
    <scope>IDENTIFICATION</scope>
</reference>
<dbReference type="PANTHER" id="PTHR34311">
    <property type="entry name" value="PROTEIN CBG21698-RELATED"/>
    <property type="match status" value="1"/>
</dbReference>